<comment type="caution">
    <text evidence="4">The sequence shown here is derived from an EMBL/GenBank/DDBJ whole genome shotgun (WGS) entry which is preliminary data.</text>
</comment>
<dbReference type="Gene3D" id="3.30.160.20">
    <property type="match status" value="1"/>
</dbReference>
<feature type="region of interest" description="Disordered" evidence="2">
    <location>
        <begin position="119"/>
        <end position="165"/>
    </location>
</feature>
<dbReference type="EMBL" id="BSXN01000406">
    <property type="protein sequence ID" value="GME68398.1"/>
    <property type="molecule type" value="Genomic_DNA"/>
</dbReference>
<evidence type="ECO:0000259" key="3">
    <source>
        <dbReference type="PROSITE" id="PS50137"/>
    </source>
</evidence>
<dbReference type="PROSITE" id="PS50137">
    <property type="entry name" value="DS_RBD"/>
    <property type="match status" value="1"/>
</dbReference>
<dbReference type="Proteomes" id="UP001165120">
    <property type="component" value="Unassembled WGS sequence"/>
</dbReference>
<protein>
    <submittedName>
        <fullName evidence="4">Unnamed protein product</fullName>
    </submittedName>
</protein>
<keyword evidence="5" id="KW-1185">Reference proteome</keyword>
<dbReference type="SUPFAM" id="SSF54768">
    <property type="entry name" value="dsRNA-binding domain-like"/>
    <property type="match status" value="1"/>
</dbReference>
<proteinExistence type="predicted"/>
<feature type="compositionally biased region" description="Acidic residues" evidence="2">
    <location>
        <begin position="481"/>
        <end position="491"/>
    </location>
</feature>
<evidence type="ECO:0000256" key="1">
    <source>
        <dbReference type="PROSITE-ProRule" id="PRU00266"/>
    </source>
</evidence>
<gene>
    <name evidence="4" type="ORF">Cboi02_000163000</name>
</gene>
<feature type="compositionally biased region" description="Polar residues" evidence="2">
    <location>
        <begin position="155"/>
        <end position="165"/>
    </location>
</feature>
<dbReference type="SMART" id="SM00358">
    <property type="entry name" value="DSRM"/>
    <property type="match status" value="1"/>
</dbReference>
<feature type="domain" description="DRBM" evidence="3">
    <location>
        <begin position="597"/>
        <end position="633"/>
    </location>
</feature>
<keyword evidence="1" id="KW-0694">RNA-binding</keyword>
<evidence type="ECO:0000256" key="2">
    <source>
        <dbReference type="SAM" id="MobiDB-lite"/>
    </source>
</evidence>
<reference evidence="4" key="1">
    <citation type="submission" date="2023-04" db="EMBL/GenBank/DDBJ databases">
        <title>Candida boidinii NBRC 10035.</title>
        <authorList>
            <person name="Ichikawa N."/>
            <person name="Sato H."/>
            <person name="Tonouchi N."/>
        </authorList>
    </citation>
    <scope>NUCLEOTIDE SEQUENCE</scope>
    <source>
        <strain evidence="4">NBRC 10035</strain>
    </source>
</reference>
<dbReference type="InterPro" id="IPR014720">
    <property type="entry name" value="dsRBD_dom"/>
</dbReference>
<organism evidence="4 5">
    <name type="scientific">Candida boidinii</name>
    <name type="common">Yeast</name>
    <dbReference type="NCBI Taxonomy" id="5477"/>
    <lineage>
        <taxon>Eukaryota</taxon>
        <taxon>Fungi</taxon>
        <taxon>Dikarya</taxon>
        <taxon>Ascomycota</taxon>
        <taxon>Saccharomycotina</taxon>
        <taxon>Pichiomycetes</taxon>
        <taxon>Pichiales</taxon>
        <taxon>Pichiaceae</taxon>
        <taxon>Ogataea</taxon>
        <taxon>Ogataea/Candida clade</taxon>
    </lineage>
</organism>
<dbReference type="Pfam" id="PF00035">
    <property type="entry name" value="dsrm"/>
    <property type="match status" value="1"/>
</dbReference>
<name>A0A9W6SWC8_CANBO</name>
<sequence>MDEHISSVQELKRLKAEVKKFRESLIFILNNHLVNGDEIYNRSQSDDDFSDCKSPEKLQEQLLYDSPAIKFAIDLNYIYDNNDSIEKFLDGLMYSDNDTYKRGDLFQLQFLSHRESGESELKRKADVMSEDDDDDHEDDDQDDEDDEDDDDETDQLNNPSGLPQVTYNSTNYVLSVEKFKTLPVIEYDKLKYMDKQRFQFIGEIFIRSIIANNLKTFENFNANELKRIFKYLVHSNNLAKGFARILKIKIVDPTDDINDDEDNKKIINSIREKYIRFQSIIGFIINNNFKNFKIFEDVFHNLIKFEIKNYLRINFESIIKLSSLKFNMKINYKEKVISNFKPYKIQFLNILFNQIFKETLTILIIKDLNIIIGIGNGINLKSSEIYAYINTLKNRDKIFKFIENFKKLVNLKNADKKNKKSNKRVIEESDVILNVDDIFEYGDFVGVERVIKDSYFKKLIRDQLNEYLQNKEENPDKEIDYDNEGEENESDEIDDEITIDSNEDYENKIRNMNISDEEFLEEKWNIKTDLKNDCLISANENKYKIEFYDDTKKSIILKNVLYKGPVNINAKNKFYGIFNKFGLNSKYKDYLTKSGYYLSECEVNGKIFGIGLAPSKKIAQQRAAMRSIEMLKNLRGQNLKKIVN</sequence>
<dbReference type="GO" id="GO:0003723">
    <property type="term" value="F:RNA binding"/>
    <property type="evidence" value="ECO:0007669"/>
    <property type="project" value="UniProtKB-UniRule"/>
</dbReference>
<evidence type="ECO:0000313" key="5">
    <source>
        <dbReference type="Proteomes" id="UP001165120"/>
    </source>
</evidence>
<dbReference type="AlphaFoldDB" id="A0A9W6SWC8"/>
<evidence type="ECO:0000313" key="4">
    <source>
        <dbReference type="EMBL" id="GME68398.1"/>
    </source>
</evidence>
<feature type="compositionally biased region" description="Acidic residues" evidence="2">
    <location>
        <begin position="128"/>
        <end position="154"/>
    </location>
</feature>
<feature type="compositionally biased region" description="Basic and acidic residues" evidence="2">
    <location>
        <begin position="471"/>
        <end position="480"/>
    </location>
</feature>
<feature type="region of interest" description="Disordered" evidence="2">
    <location>
        <begin position="471"/>
        <end position="491"/>
    </location>
</feature>
<accession>A0A9W6SWC8</accession>